<name>A0AAW2FZR2_9HYME</name>
<dbReference type="Proteomes" id="UP001430953">
    <property type="component" value="Unassembled WGS sequence"/>
</dbReference>
<gene>
    <name evidence="1" type="ORF">PUN28_008201</name>
</gene>
<protein>
    <submittedName>
        <fullName evidence="1">Uncharacterized protein</fullName>
    </submittedName>
</protein>
<accession>A0AAW2FZR2</accession>
<evidence type="ECO:0000313" key="1">
    <source>
        <dbReference type="EMBL" id="KAL0120371.1"/>
    </source>
</evidence>
<organism evidence="1 2">
    <name type="scientific">Cardiocondyla obscurior</name>
    <dbReference type="NCBI Taxonomy" id="286306"/>
    <lineage>
        <taxon>Eukaryota</taxon>
        <taxon>Metazoa</taxon>
        <taxon>Ecdysozoa</taxon>
        <taxon>Arthropoda</taxon>
        <taxon>Hexapoda</taxon>
        <taxon>Insecta</taxon>
        <taxon>Pterygota</taxon>
        <taxon>Neoptera</taxon>
        <taxon>Endopterygota</taxon>
        <taxon>Hymenoptera</taxon>
        <taxon>Apocrita</taxon>
        <taxon>Aculeata</taxon>
        <taxon>Formicoidea</taxon>
        <taxon>Formicidae</taxon>
        <taxon>Myrmicinae</taxon>
        <taxon>Cardiocondyla</taxon>
    </lineage>
</organism>
<dbReference type="AlphaFoldDB" id="A0AAW2FZR2"/>
<proteinExistence type="predicted"/>
<dbReference type="EMBL" id="JADYXP020000007">
    <property type="protein sequence ID" value="KAL0120371.1"/>
    <property type="molecule type" value="Genomic_DNA"/>
</dbReference>
<reference evidence="1 2" key="1">
    <citation type="submission" date="2023-03" db="EMBL/GenBank/DDBJ databases">
        <title>High recombination rates correlate with genetic variation in Cardiocondyla obscurior ants.</title>
        <authorList>
            <person name="Errbii M."/>
        </authorList>
    </citation>
    <scope>NUCLEOTIDE SEQUENCE [LARGE SCALE GENOMIC DNA]</scope>
    <source>
        <strain evidence="1">Alpha-2009</strain>
        <tissue evidence="1">Whole body</tissue>
    </source>
</reference>
<sequence>MYIFGQTVNCNICQKRLKAGNITKKKNKNYCRLPLNSCRWWISSKNGTYSIRFNCLSLILSLSAVNGSRTGIPSSLSPFCSEDFNFSRNFSNCV</sequence>
<evidence type="ECO:0000313" key="2">
    <source>
        <dbReference type="Proteomes" id="UP001430953"/>
    </source>
</evidence>
<comment type="caution">
    <text evidence="1">The sequence shown here is derived from an EMBL/GenBank/DDBJ whole genome shotgun (WGS) entry which is preliminary data.</text>
</comment>
<keyword evidence="2" id="KW-1185">Reference proteome</keyword>